<dbReference type="InterPro" id="IPR045133">
    <property type="entry name" value="IRE1/2-like"/>
</dbReference>
<evidence type="ECO:0000256" key="2">
    <source>
        <dbReference type="PROSITE-ProRule" id="PRU00221"/>
    </source>
</evidence>
<proteinExistence type="predicted"/>
<dbReference type="PROSITE" id="PS50082">
    <property type="entry name" value="WD_REPEATS_2"/>
    <property type="match status" value="1"/>
</dbReference>
<dbReference type="Gene3D" id="1.10.510.10">
    <property type="entry name" value="Transferase(Phosphotransferase) domain 1"/>
    <property type="match status" value="1"/>
</dbReference>
<accession>A0A8J2RIB0</accession>
<sequence>MMANQENVEPLLKKVKTEKGLFFTGKKIHCLDQLIHNQSWGNLYSGYWQDREQRKEVVVRRLKKKSLRDNWINIVDRQKNNSLTHKNVLNVIGYEEDIGRWRYFALELFDATLEQYCSREYNGPMPCKANVLCQISDGLNYLHGIGLAHGHLSPCSIMIVKKSESVVIKISDFLYGGSKKEKNVDCVLHPKYWMLPKICSTPGNVQDVSKITSVFTVYGDVFAAGCVFFYFLSRGMHPFGGWKDITENIAKYQPVNLKKLDRNHFAYQSIKDMIGEPPQNGTQYLRIAAAHFKDIPPYNFKEIQRLFSEIDVILVRFHRTLPVLVCCKGNQITMFSASKGFIPFSMWEESEIKFVGHTPQQITRVQWNYDGNLLAAGFEDGCVIVWRYPTGEIVFKVNQHLERVISIYWSHFNYGFFATRDRDKTQLCIWNTYPLKHQKTLSGTFECGETIDSVLWTKDKQIIVGCRDGTINILDILENSFDDTGLFLFKKLKEEYPIRSLFWDEATQYLVSVNQNHSMNIWSLDSKKVIHSSKIDSTWLCLERLPNKEPSDQINVARELMRNFHFACGLKNGSMIIWNPFEETKSPPLIIHHHSSPIIRLSFSHDGTFLASACKNEFVIWSTESWTPVFKGESNNNKGFSWLNAVSNAEPEPYKLALSSANSNVIRVIEIADIEIDM</sequence>
<dbReference type="SUPFAM" id="SSF50978">
    <property type="entry name" value="WD40 repeat-like"/>
    <property type="match status" value="1"/>
</dbReference>
<dbReference type="GO" id="GO:0070059">
    <property type="term" value="P:intrinsic apoptotic signaling pathway in response to endoplasmic reticulum stress"/>
    <property type="evidence" value="ECO:0007669"/>
    <property type="project" value="TreeGrafter"/>
</dbReference>
<dbReference type="SMART" id="SM00320">
    <property type="entry name" value="WD40"/>
    <property type="match status" value="6"/>
</dbReference>
<keyword evidence="5" id="KW-1185">Reference proteome</keyword>
<dbReference type="FunFam" id="1.10.510.10:FF:002511">
    <property type="match status" value="1"/>
</dbReference>
<dbReference type="GO" id="GO:0004521">
    <property type="term" value="F:RNA endonuclease activity"/>
    <property type="evidence" value="ECO:0007669"/>
    <property type="project" value="InterPro"/>
</dbReference>
<comment type="subcellular location">
    <subcellularLocation>
        <location evidence="1">Cytoplasmic vesicle</location>
        <location evidence="1">Autophagosome</location>
    </subcellularLocation>
</comment>
<dbReference type="Gene3D" id="2.130.10.10">
    <property type="entry name" value="YVTN repeat-like/Quinoprotein amine dehydrogenase"/>
    <property type="match status" value="2"/>
</dbReference>
<dbReference type="PANTHER" id="PTHR13954:SF6">
    <property type="entry name" value="NON-SPECIFIC SERINE_THREONINE PROTEIN KINASE"/>
    <property type="match status" value="1"/>
</dbReference>
<evidence type="ECO:0000313" key="4">
    <source>
        <dbReference type="EMBL" id="CAH0105220.1"/>
    </source>
</evidence>
<dbReference type="InterPro" id="IPR015943">
    <property type="entry name" value="WD40/YVTN_repeat-like_dom_sf"/>
</dbReference>
<dbReference type="InterPro" id="IPR001680">
    <property type="entry name" value="WD40_rpt"/>
</dbReference>
<dbReference type="OrthoDB" id="41200at2759"/>
<evidence type="ECO:0000313" key="5">
    <source>
        <dbReference type="Proteomes" id="UP000789390"/>
    </source>
</evidence>
<feature type="domain" description="Protein kinase" evidence="3">
    <location>
        <begin position="29"/>
        <end position="299"/>
    </location>
</feature>
<dbReference type="PANTHER" id="PTHR13954">
    <property type="entry name" value="IRE1-RELATED"/>
    <property type="match status" value="1"/>
</dbReference>
<organism evidence="4 5">
    <name type="scientific">Daphnia galeata</name>
    <dbReference type="NCBI Taxonomy" id="27404"/>
    <lineage>
        <taxon>Eukaryota</taxon>
        <taxon>Metazoa</taxon>
        <taxon>Ecdysozoa</taxon>
        <taxon>Arthropoda</taxon>
        <taxon>Crustacea</taxon>
        <taxon>Branchiopoda</taxon>
        <taxon>Diplostraca</taxon>
        <taxon>Cladocera</taxon>
        <taxon>Anomopoda</taxon>
        <taxon>Daphniidae</taxon>
        <taxon>Daphnia</taxon>
    </lineage>
</organism>
<dbReference type="Pfam" id="PF00069">
    <property type="entry name" value="Pkinase"/>
    <property type="match status" value="1"/>
</dbReference>
<evidence type="ECO:0000259" key="3">
    <source>
        <dbReference type="PROSITE" id="PS50011"/>
    </source>
</evidence>
<dbReference type="SMART" id="SM00220">
    <property type="entry name" value="S_TKc"/>
    <property type="match status" value="1"/>
</dbReference>
<dbReference type="InterPro" id="IPR024977">
    <property type="entry name" value="Apc4-like_WD40_dom"/>
</dbReference>
<name>A0A8J2RIB0_9CRUS</name>
<reference evidence="4" key="1">
    <citation type="submission" date="2021-11" db="EMBL/GenBank/DDBJ databases">
        <authorList>
            <person name="Schell T."/>
        </authorList>
    </citation>
    <scope>NUCLEOTIDE SEQUENCE</scope>
    <source>
        <strain evidence="4">M5</strain>
    </source>
</reference>
<dbReference type="GO" id="GO:0005524">
    <property type="term" value="F:ATP binding"/>
    <property type="evidence" value="ECO:0007669"/>
    <property type="project" value="InterPro"/>
</dbReference>
<dbReference type="AlphaFoldDB" id="A0A8J2RIB0"/>
<dbReference type="Pfam" id="PF00400">
    <property type="entry name" value="WD40"/>
    <property type="match status" value="1"/>
</dbReference>
<dbReference type="GO" id="GO:0005776">
    <property type="term" value="C:autophagosome"/>
    <property type="evidence" value="ECO:0007669"/>
    <property type="project" value="UniProtKB-SubCell"/>
</dbReference>
<dbReference type="SUPFAM" id="SSF56112">
    <property type="entry name" value="Protein kinase-like (PK-like)"/>
    <property type="match status" value="1"/>
</dbReference>
<dbReference type="InterPro" id="IPR000719">
    <property type="entry name" value="Prot_kinase_dom"/>
</dbReference>
<protein>
    <recommendedName>
        <fullName evidence="3">Protein kinase domain-containing protein</fullName>
    </recommendedName>
</protein>
<dbReference type="InterPro" id="IPR011009">
    <property type="entry name" value="Kinase-like_dom_sf"/>
</dbReference>
<dbReference type="GO" id="GO:0051082">
    <property type="term" value="F:unfolded protein binding"/>
    <property type="evidence" value="ECO:0007669"/>
    <property type="project" value="TreeGrafter"/>
</dbReference>
<dbReference type="PROSITE" id="PS50011">
    <property type="entry name" value="PROTEIN_KINASE_DOM"/>
    <property type="match status" value="1"/>
</dbReference>
<comment type="caution">
    <text evidence="4">The sequence shown here is derived from an EMBL/GenBank/DDBJ whole genome shotgun (WGS) entry which is preliminary data.</text>
</comment>
<dbReference type="GO" id="GO:1990604">
    <property type="term" value="C:IRE1-TRAF2-ASK1 complex"/>
    <property type="evidence" value="ECO:0007669"/>
    <property type="project" value="TreeGrafter"/>
</dbReference>
<dbReference type="Proteomes" id="UP000789390">
    <property type="component" value="Unassembled WGS sequence"/>
</dbReference>
<dbReference type="EMBL" id="CAKKLH010000178">
    <property type="protein sequence ID" value="CAH0105220.1"/>
    <property type="molecule type" value="Genomic_DNA"/>
</dbReference>
<dbReference type="InterPro" id="IPR036322">
    <property type="entry name" value="WD40_repeat_dom_sf"/>
</dbReference>
<dbReference type="GO" id="GO:0036498">
    <property type="term" value="P:IRE1-mediated unfolded protein response"/>
    <property type="evidence" value="ECO:0007669"/>
    <property type="project" value="TreeGrafter"/>
</dbReference>
<evidence type="ECO:0000256" key="1">
    <source>
        <dbReference type="ARBA" id="ARBA00004419"/>
    </source>
</evidence>
<feature type="repeat" description="WD" evidence="2">
    <location>
        <begin position="362"/>
        <end position="396"/>
    </location>
</feature>
<dbReference type="Pfam" id="PF12894">
    <property type="entry name" value="ANAPC4_WD40"/>
    <property type="match status" value="1"/>
</dbReference>
<dbReference type="GO" id="GO:0004674">
    <property type="term" value="F:protein serine/threonine kinase activity"/>
    <property type="evidence" value="ECO:0007669"/>
    <property type="project" value="InterPro"/>
</dbReference>
<keyword evidence="2" id="KW-0853">WD repeat</keyword>
<gene>
    <name evidence="4" type="ORF">DGAL_LOCUS8237</name>
</gene>